<reference evidence="3" key="1">
    <citation type="journal article" date="2015" name="Nat. Genet.">
        <title>The genome and transcriptome of the zoonotic hookworm Ancylostoma ceylanicum identify infection-specific gene families.</title>
        <authorList>
            <person name="Schwarz E.M."/>
            <person name="Hu Y."/>
            <person name="Antoshechkin I."/>
            <person name="Miller M.M."/>
            <person name="Sternberg P.W."/>
            <person name="Aroian R.V."/>
        </authorList>
    </citation>
    <scope>NUCLEOTIDE SEQUENCE</scope>
    <source>
        <strain evidence="3">HY135</strain>
    </source>
</reference>
<feature type="transmembrane region" description="Helical" evidence="1">
    <location>
        <begin position="154"/>
        <end position="174"/>
    </location>
</feature>
<keyword evidence="1" id="KW-1133">Transmembrane helix</keyword>
<evidence type="ECO:0000313" key="3">
    <source>
        <dbReference type="Proteomes" id="UP000024635"/>
    </source>
</evidence>
<keyword evidence="1" id="KW-0812">Transmembrane</keyword>
<evidence type="ECO:0000313" key="2">
    <source>
        <dbReference type="EMBL" id="EYC09013.1"/>
    </source>
</evidence>
<dbReference type="OrthoDB" id="10492528at2759"/>
<feature type="transmembrane region" description="Helical" evidence="1">
    <location>
        <begin position="12"/>
        <end position="35"/>
    </location>
</feature>
<feature type="transmembrane region" description="Helical" evidence="1">
    <location>
        <begin position="124"/>
        <end position="148"/>
    </location>
</feature>
<sequence>MWLYQASVEVLQFLMNIFANICGCGIHSYIAIRIIANYDKMTQYKGFIVAQSTIFFIDATICLLLNYVHAGDNIYYGLPFLPLSFDVFTTLGSIYEVVLQIEAALLSIFNVYRTCVIVRPRFKYMYYIIAISINVVSYALSRMFMIFLKLEYQIASVAISATSALPTIICYVVIQRFFRDINSSDHVKKMQSKLSLGLLMQRTSEISALDAAASR</sequence>
<organism evidence="2 3">
    <name type="scientific">Ancylostoma ceylanicum</name>
    <dbReference type="NCBI Taxonomy" id="53326"/>
    <lineage>
        <taxon>Eukaryota</taxon>
        <taxon>Metazoa</taxon>
        <taxon>Ecdysozoa</taxon>
        <taxon>Nematoda</taxon>
        <taxon>Chromadorea</taxon>
        <taxon>Rhabditida</taxon>
        <taxon>Rhabditina</taxon>
        <taxon>Rhabditomorpha</taxon>
        <taxon>Strongyloidea</taxon>
        <taxon>Ancylostomatidae</taxon>
        <taxon>Ancylostomatinae</taxon>
        <taxon>Ancylostoma</taxon>
    </lineage>
</organism>
<keyword evidence="1" id="KW-0472">Membrane</keyword>
<evidence type="ECO:0008006" key="4">
    <source>
        <dbReference type="Google" id="ProtNLM"/>
    </source>
</evidence>
<comment type="caution">
    <text evidence="2">The sequence shown here is derived from an EMBL/GenBank/DDBJ whole genome shotgun (WGS) entry which is preliminary data.</text>
</comment>
<evidence type="ECO:0000256" key="1">
    <source>
        <dbReference type="SAM" id="Phobius"/>
    </source>
</evidence>
<gene>
    <name evidence="2" type="primary">Acey_s0063.g3478</name>
    <name evidence="2" type="ORF">Y032_0063g3478</name>
</gene>
<dbReference type="AlphaFoldDB" id="A0A016U346"/>
<protein>
    <recommendedName>
        <fullName evidence="4">Serpentine receptor class gamma</fullName>
    </recommendedName>
</protein>
<proteinExistence type="predicted"/>
<dbReference type="EMBL" id="JARK01001399">
    <property type="protein sequence ID" value="EYC09013.1"/>
    <property type="molecule type" value="Genomic_DNA"/>
</dbReference>
<accession>A0A016U346</accession>
<feature type="transmembrane region" description="Helical" evidence="1">
    <location>
        <begin position="88"/>
        <end position="112"/>
    </location>
</feature>
<dbReference type="Proteomes" id="UP000024635">
    <property type="component" value="Unassembled WGS sequence"/>
</dbReference>
<feature type="transmembrane region" description="Helical" evidence="1">
    <location>
        <begin position="47"/>
        <end position="68"/>
    </location>
</feature>
<name>A0A016U346_9BILA</name>
<keyword evidence="3" id="KW-1185">Reference proteome</keyword>